<dbReference type="InterPro" id="IPR008030">
    <property type="entry name" value="NmrA-like"/>
</dbReference>
<dbReference type="CDD" id="cd05269">
    <property type="entry name" value="TMR_SDR_a"/>
    <property type="match status" value="1"/>
</dbReference>
<dbReference type="Pfam" id="PF05368">
    <property type="entry name" value="NmrA"/>
    <property type="match status" value="1"/>
</dbReference>
<dbReference type="InterPro" id="IPR051604">
    <property type="entry name" value="Ergot_Alk_Oxidoreductase"/>
</dbReference>
<reference evidence="2" key="1">
    <citation type="submission" date="2020-07" db="EMBL/GenBank/DDBJ databases">
        <title>Huge and variable diversity of episymbiotic CPR bacteria and DPANN archaea in groundwater ecosystems.</title>
        <authorList>
            <person name="He C.Y."/>
            <person name="Keren R."/>
            <person name="Whittaker M."/>
            <person name="Farag I.F."/>
            <person name="Doudna J."/>
            <person name="Cate J.H.D."/>
            <person name="Banfield J.F."/>
        </authorList>
    </citation>
    <scope>NUCLEOTIDE SEQUENCE</scope>
    <source>
        <strain evidence="2">NC_groundwater_1664_Pr3_B-0.1um_52_9</strain>
    </source>
</reference>
<dbReference type="PANTHER" id="PTHR43162:SF1">
    <property type="entry name" value="PRESTALK A DIFFERENTIATION PROTEIN A"/>
    <property type="match status" value="1"/>
</dbReference>
<evidence type="ECO:0000313" key="3">
    <source>
        <dbReference type="Proteomes" id="UP000807825"/>
    </source>
</evidence>
<feature type="domain" description="NmrA-like" evidence="1">
    <location>
        <begin position="2"/>
        <end position="274"/>
    </location>
</feature>
<dbReference type="AlphaFoldDB" id="A0A9D6V768"/>
<accession>A0A9D6V768</accession>
<proteinExistence type="predicted"/>
<dbReference type="Gene3D" id="3.40.50.720">
    <property type="entry name" value="NAD(P)-binding Rossmann-like Domain"/>
    <property type="match status" value="1"/>
</dbReference>
<name>A0A9D6V768_9BACT</name>
<dbReference type="SUPFAM" id="SSF51735">
    <property type="entry name" value="NAD(P)-binding Rossmann-fold domains"/>
    <property type="match status" value="1"/>
</dbReference>
<evidence type="ECO:0000259" key="1">
    <source>
        <dbReference type="Pfam" id="PF05368"/>
    </source>
</evidence>
<evidence type="ECO:0000313" key="2">
    <source>
        <dbReference type="EMBL" id="MBI5251973.1"/>
    </source>
</evidence>
<comment type="caution">
    <text evidence="2">The sequence shown here is derived from an EMBL/GenBank/DDBJ whole genome shotgun (WGS) entry which is preliminary data.</text>
</comment>
<dbReference type="Proteomes" id="UP000807825">
    <property type="component" value="Unassembled WGS sequence"/>
</dbReference>
<protein>
    <submittedName>
        <fullName evidence="2">SDR family oxidoreductase</fullName>
    </submittedName>
</protein>
<dbReference type="EMBL" id="JACRDE010000547">
    <property type="protein sequence ID" value="MBI5251973.1"/>
    <property type="molecule type" value="Genomic_DNA"/>
</dbReference>
<gene>
    <name evidence="2" type="ORF">HY912_20970</name>
</gene>
<dbReference type="PANTHER" id="PTHR43162">
    <property type="match status" value="1"/>
</dbReference>
<dbReference type="Gene3D" id="3.90.25.10">
    <property type="entry name" value="UDP-galactose 4-epimerase, domain 1"/>
    <property type="match status" value="1"/>
</dbReference>
<dbReference type="InterPro" id="IPR036291">
    <property type="entry name" value="NAD(P)-bd_dom_sf"/>
</dbReference>
<organism evidence="2 3">
    <name type="scientific">Desulfomonile tiedjei</name>
    <dbReference type="NCBI Taxonomy" id="2358"/>
    <lineage>
        <taxon>Bacteria</taxon>
        <taxon>Pseudomonadati</taxon>
        <taxon>Thermodesulfobacteriota</taxon>
        <taxon>Desulfomonilia</taxon>
        <taxon>Desulfomonilales</taxon>
        <taxon>Desulfomonilaceae</taxon>
        <taxon>Desulfomonile</taxon>
    </lineage>
</organism>
<sequence length="283" mass="30172">MSEKILVTGATGNLGSAVVKALAGRGASLRAASTDPTKLRLPEGVERVKLVYQDPSTYEAALGGVEGLFLVAPPLDPDAPAKLRPVIAQAKALGVGHIVFNSALGVDQNEEAPLRVVELALMDAGVKYTILRPNFFMENFSTGWMAPMIKEHGTIFVAADEGKTSFISTRDIAEVAAIAFEKKLYSEAFDLTGSEALSHAEVAGIMSAASGKLIAYQCLSEDGMLQGARSQGMPEGAVQYLGFLYSFVRAGYMAATTHEVENVTGRKPRTFAEFAQDSAVYWK</sequence>